<evidence type="ECO:0000256" key="6">
    <source>
        <dbReference type="ARBA" id="ARBA00022723"/>
    </source>
</evidence>
<dbReference type="GO" id="GO:0016740">
    <property type="term" value="F:transferase activity"/>
    <property type="evidence" value="ECO:0007669"/>
    <property type="project" value="UniProtKB-UniRule"/>
</dbReference>
<evidence type="ECO:0000256" key="11">
    <source>
        <dbReference type="PIRNR" id="PIRNR006268"/>
    </source>
</evidence>
<keyword evidence="8 11" id="KW-0460">Magnesium</keyword>
<keyword evidence="6 11" id="KW-0479">Metal-binding</keyword>
<name>K6YBP8_9ALTE</name>
<dbReference type="SUPFAM" id="SSF143631">
    <property type="entry name" value="ApbE-like"/>
    <property type="match status" value="1"/>
</dbReference>
<evidence type="ECO:0000256" key="1">
    <source>
        <dbReference type="ARBA" id="ARBA00008282"/>
    </source>
</evidence>
<keyword evidence="13" id="KW-0449">Lipoprotein</keyword>
<dbReference type="InterPro" id="IPR003374">
    <property type="entry name" value="ApbE-like_sf"/>
</dbReference>
<dbReference type="PANTHER" id="PTHR30040">
    <property type="entry name" value="THIAMINE BIOSYNTHESIS LIPOPROTEIN APBE"/>
    <property type="match status" value="1"/>
</dbReference>
<comment type="similarity">
    <text evidence="1 11">Belongs to the ApbE family.</text>
</comment>
<proteinExistence type="inferred from homology"/>
<dbReference type="PIRSF" id="PIRSF006268">
    <property type="entry name" value="ApbE"/>
    <property type="match status" value="1"/>
</dbReference>
<keyword evidence="4 11" id="KW-0285">Flavoprotein</keyword>
<dbReference type="AlphaFoldDB" id="K6YBP8"/>
<evidence type="ECO:0000313" key="13">
    <source>
        <dbReference type="EMBL" id="GAC15622.1"/>
    </source>
</evidence>
<dbReference type="Pfam" id="PF02424">
    <property type="entry name" value="ApbE"/>
    <property type="match status" value="1"/>
</dbReference>
<comment type="caution">
    <text evidence="13">The sequence shown here is derived from an EMBL/GenBank/DDBJ whole genome shotgun (WGS) entry which is preliminary data.</text>
</comment>
<accession>K6YBP8</accession>
<feature type="binding site" evidence="12">
    <location>
        <position position="156"/>
    </location>
    <ligand>
        <name>Mg(2+)</name>
        <dbReference type="ChEBI" id="CHEBI:18420"/>
    </ligand>
</feature>
<evidence type="ECO:0000256" key="10">
    <source>
        <dbReference type="ARBA" id="ARBA00048540"/>
    </source>
</evidence>
<evidence type="ECO:0000256" key="2">
    <source>
        <dbReference type="ARBA" id="ARBA00011955"/>
    </source>
</evidence>
<evidence type="ECO:0000256" key="7">
    <source>
        <dbReference type="ARBA" id="ARBA00022827"/>
    </source>
</evidence>
<dbReference type="InterPro" id="IPR024932">
    <property type="entry name" value="ApbE"/>
</dbReference>
<gene>
    <name evidence="13" type="primary">apbE</name>
    <name evidence="13" type="ORF">GLIP_3001</name>
</gene>
<keyword evidence="14" id="KW-1185">Reference proteome</keyword>
<reference evidence="13 14" key="1">
    <citation type="journal article" date="2017" name="Antonie Van Leeuwenhoek">
        <title>Rhizobium rhizosphaerae sp. nov., a novel species isolated from rice rhizosphere.</title>
        <authorList>
            <person name="Zhao J.J."/>
            <person name="Zhang J."/>
            <person name="Zhang R.J."/>
            <person name="Zhang C.W."/>
            <person name="Yin H.Q."/>
            <person name="Zhang X.X."/>
        </authorList>
    </citation>
    <scope>NUCLEOTIDE SEQUENCE [LARGE SCALE GENOMIC DNA]</scope>
    <source>
        <strain evidence="13 14">E3</strain>
    </source>
</reference>
<comment type="catalytic activity">
    <reaction evidence="10 11">
        <text>L-threonyl-[protein] + FAD = FMN-L-threonyl-[protein] + AMP + H(+)</text>
        <dbReference type="Rhea" id="RHEA:36847"/>
        <dbReference type="Rhea" id="RHEA-COMP:11060"/>
        <dbReference type="Rhea" id="RHEA-COMP:11061"/>
        <dbReference type="ChEBI" id="CHEBI:15378"/>
        <dbReference type="ChEBI" id="CHEBI:30013"/>
        <dbReference type="ChEBI" id="CHEBI:57692"/>
        <dbReference type="ChEBI" id="CHEBI:74257"/>
        <dbReference type="ChEBI" id="CHEBI:456215"/>
        <dbReference type="EC" id="2.7.1.180"/>
    </reaction>
</comment>
<feature type="binding site" evidence="12">
    <location>
        <position position="271"/>
    </location>
    <ligand>
        <name>Mg(2+)</name>
        <dbReference type="ChEBI" id="CHEBI:18420"/>
    </ligand>
</feature>
<dbReference type="eggNOG" id="COG1477">
    <property type="taxonomic scope" value="Bacteria"/>
</dbReference>
<dbReference type="PANTHER" id="PTHR30040:SF2">
    <property type="entry name" value="FAD:PROTEIN FMN TRANSFERASE"/>
    <property type="match status" value="1"/>
</dbReference>
<dbReference type="STRING" id="1127673.GLIP_3001"/>
<evidence type="ECO:0000256" key="9">
    <source>
        <dbReference type="ARBA" id="ARBA00031306"/>
    </source>
</evidence>
<dbReference type="GO" id="GO:0046872">
    <property type="term" value="F:metal ion binding"/>
    <property type="evidence" value="ECO:0007669"/>
    <property type="project" value="UniProtKB-UniRule"/>
</dbReference>
<dbReference type="EC" id="2.7.1.180" evidence="2 11"/>
<evidence type="ECO:0000256" key="3">
    <source>
        <dbReference type="ARBA" id="ARBA00016337"/>
    </source>
</evidence>
<protein>
    <recommendedName>
        <fullName evidence="3 11">FAD:protein FMN transferase</fullName>
        <ecNumber evidence="2 11">2.7.1.180</ecNumber>
    </recommendedName>
    <alternativeName>
        <fullName evidence="9 11">Flavin transferase</fullName>
    </alternativeName>
</protein>
<evidence type="ECO:0000256" key="5">
    <source>
        <dbReference type="ARBA" id="ARBA00022679"/>
    </source>
</evidence>
<evidence type="ECO:0000256" key="12">
    <source>
        <dbReference type="PIRSR" id="PIRSR006268-2"/>
    </source>
</evidence>
<evidence type="ECO:0000256" key="4">
    <source>
        <dbReference type="ARBA" id="ARBA00022630"/>
    </source>
</evidence>
<comment type="cofactor">
    <cofactor evidence="12">
        <name>Mg(2+)</name>
        <dbReference type="ChEBI" id="CHEBI:18420"/>
    </cofactor>
    <cofactor evidence="12">
        <name>Mn(2+)</name>
        <dbReference type="ChEBI" id="CHEBI:29035"/>
    </cofactor>
    <text evidence="12">Magnesium. Can also use manganese.</text>
</comment>
<dbReference type="EMBL" id="BAEN01000059">
    <property type="protein sequence ID" value="GAC15622.1"/>
    <property type="molecule type" value="Genomic_DNA"/>
</dbReference>
<evidence type="ECO:0000313" key="14">
    <source>
        <dbReference type="Proteomes" id="UP000006334"/>
    </source>
</evidence>
<sequence>MAAQTDGSGAWYSDSRPIMGTNIRTEIWAESPTLGLAAVEAVMTEMERINQLMSPYIQSSELSKINRLAAHSNVEISPELFDLLQLSIGLSSETQGAFDITYASVGYLYNYREKQRPDEQTIHQLLEAINYRHVVLNEEDKTIKFKHPKVKIDLGGIAKGHAVDNALAILTDMGIEHALVTAGGDTGLLGDRRGRPWKVGIRDPRHRDKQAVVIPLENIAMSTSGDYERYFEEDGKRFHHIISPQSGESSYEVQSVTIIGPKSTLNDGLSTAVFVLGVQKGIDLINQTRGYEAIILDNQRRLHYSKSFEAVNAEN</sequence>
<keyword evidence="7 11" id="KW-0274">FAD</keyword>
<feature type="binding site" evidence="12">
    <location>
        <position position="267"/>
    </location>
    <ligand>
        <name>Mg(2+)</name>
        <dbReference type="ChEBI" id="CHEBI:18420"/>
    </ligand>
</feature>
<dbReference type="Proteomes" id="UP000006334">
    <property type="component" value="Unassembled WGS sequence"/>
</dbReference>
<organism evidence="13 14">
    <name type="scientific">Aliiglaciecola lipolytica E3</name>
    <dbReference type="NCBI Taxonomy" id="1127673"/>
    <lineage>
        <taxon>Bacteria</taxon>
        <taxon>Pseudomonadati</taxon>
        <taxon>Pseudomonadota</taxon>
        <taxon>Gammaproteobacteria</taxon>
        <taxon>Alteromonadales</taxon>
        <taxon>Alteromonadaceae</taxon>
        <taxon>Aliiglaciecola</taxon>
    </lineage>
</organism>
<evidence type="ECO:0000256" key="8">
    <source>
        <dbReference type="ARBA" id="ARBA00022842"/>
    </source>
</evidence>
<dbReference type="Gene3D" id="3.10.520.10">
    <property type="entry name" value="ApbE-like domains"/>
    <property type="match status" value="1"/>
</dbReference>
<keyword evidence="5 11" id="KW-0808">Transferase</keyword>